<dbReference type="Gene3D" id="3.40.50.80">
    <property type="entry name" value="Nucleotide-binding domain of ferredoxin-NADP reductase (FNR) module"/>
    <property type="match status" value="1"/>
</dbReference>
<proteinExistence type="predicted"/>
<accession>A0A1V6PBR6</accession>
<dbReference type="OrthoDB" id="436496at2759"/>
<dbReference type="GO" id="GO:0005739">
    <property type="term" value="C:mitochondrion"/>
    <property type="evidence" value="ECO:0007669"/>
    <property type="project" value="TreeGrafter"/>
</dbReference>
<dbReference type="SUPFAM" id="SSF63380">
    <property type="entry name" value="Riboflavin synthase domain-like"/>
    <property type="match status" value="1"/>
</dbReference>
<dbReference type="EMBL" id="MDYL01000010">
    <property type="protein sequence ID" value="OQD74480.1"/>
    <property type="molecule type" value="Genomic_DNA"/>
</dbReference>
<evidence type="ECO:0000256" key="3">
    <source>
        <dbReference type="SAM" id="MobiDB-lite"/>
    </source>
</evidence>
<dbReference type="InterPro" id="IPR052128">
    <property type="entry name" value="Oxidoreductase_NAD-binding"/>
</dbReference>
<sequence length="324" mass="35432">MSREDSIPHELRTAAEPRQNRLYPVRLSQVDQVNPSIRLLQLALPDSNNKEQAFTFLPGQWLDVHIPSIATAGGFTITSTPADAKLLPSLESTDPSLGAETSASASQGRPPYVELAIQASPGNPPAAWLWKPKEEILGQEINIRVGGSFVWPPTGVDIQKVKNVVFIAGGVGINPLISILTHLHQTQSSQPLGVHFLYSSRFPQGRESASLDTVLDEILFLPRLRQIIRTQALSQRLRISLDIFLTNSSPGLVASGSPPDLTIHPRRISEADLRAAVVGDGKFGPDQTVAYVCGPPRMTDEMVQSLKGVLGEDGDQRVFFEKWW</sequence>
<feature type="compositionally biased region" description="Polar residues" evidence="3">
    <location>
        <begin position="90"/>
        <end position="107"/>
    </location>
</feature>
<evidence type="ECO:0000259" key="4">
    <source>
        <dbReference type="PROSITE" id="PS51384"/>
    </source>
</evidence>
<gene>
    <name evidence="5" type="ORF">PENDEC_c010G04930</name>
</gene>
<dbReference type="PROSITE" id="PS51384">
    <property type="entry name" value="FAD_FR"/>
    <property type="match status" value="1"/>
</dbReference>
<dbReference type="Proteomes" id="UP000191522">
    <property type="component" value="Unassembled WGS sequence"/>
</dbReference>
<dbReference type="InterPro" id="IPR017927">
    <property type="entry name" value="FAD-bd_FR_type"/>
</dbReference>
<dbReference type="PANTHER" id="PTHR46505:SF1">
    <property type="entry name" value="OXIDOREDUCTASE NAD-BINDING DOMAIN-CONTAINING PROTEIN 1"/>
    <property type="match status" value="1"/>
</dbReference>
<dbReference type="Pfam" id="PF08030">
    <property type="entry name" value="NAD_binding_6"/>
    <property type="match status" value="1"/>
</dbReference>
<dbReference type="Gene3D" id="2.40.30.10">
    <property type="entry name" value="Translation factors"/>
    <property type="match status" value="1"/>
</dbReference>
<keyword evidence="2" id="KW-0520">NAD</keyword>
<dbReference type="PANTHER" id="PTHR46505">
    <property type="entry name" value="OXIDOREDUCTASE NAD-BINDING DOMAIN-CONTAINING PROTEIN 1"/>
    <property type="match status" value="1"/>
</dbReference>
<protein>
    <recommendedName>
        <fullName evidence="4">FAD-binding FR-type domain-containing protein</fullName>
    </recommendedName>
</protein>
<keyword evidence="1" id="KW-0560">Oxidoreductase</keyword>
<evidence type="ECO:0000256" key="1">
    <source>
        <dbReference type="ARBA" id="ARBA00023002"/>
    </source>
</evidence>
<feature type="region of interest" description="Disordered" evidence="3">
    <location>
        <begin position="87"/>
        <end position="107"/>
    </location>
</feature>
<reference evidence="6" key="1">
    <citation type="journal article" date="2017" name="Nat. Microbiol.">
        <title>Global analysis of biosynthetic gene clusters reveals vast potential of secondary metabolite production in Penicillium species.</title>
        <authorList>
            <person name="Nielsen J.C."/>
            <person name="Grijseels S."/>
            <person name="Prigent S."/>
            <person name="Ji B."/>
            <person name="Dainat J."/>
            <person name="Nielsen K.F."/>
            <person name="Frisvad J.C."/>
            <person name="Workman M."/>
            <person name="Nielsen J."/>
        </authorList>
    </citation>
    <scope>NUCLEOTIDE SEQUENCE [LARGE SCALE GENOMIC DNA]</scope>
    <source>
        <strain evidence="6">IBT 11843</strain>
    </source>
</reference>
<feature type="domain" description="FAD-binding FR-type" evidence="4">
    <location>
        <begin position="20"/>
        <end position="160"/>
    </location>
</feature>
<name>A0A1V6PBR6_PENDC</name>
<evidence type="ECO:0000256" key="2">
    <source>
        <dbReference type="ARBA" id="ARBA00023027"/>
    </source>
</evidence>
<dbReference type="OMA" id="WIDFFIP"/>
<dbReference type="GO" id="GO:0016491">
    <property type="term" value="F:oxidoreductase activity"/>
    <property type="evidence" value="ECO:0007669"/>
    <property type="project" value="UniProtKB-KW"/>
</dbReference>
<comment type="caution">
    <text evidence="5">The sequence shown here is derived from an EMBL/GenBank/DDBJ whole genome shotgun (WGS) entry which is preliminary data.</text>
</comment>
<dbReference type="InterPro" id="IPR013121">
    <property type="entry name" value="Fe_red_NAD-bd_6"/>
</dbReference>
<dbReference type="InterPro" id="IPR039261">
    <property type="entry name" value="FNR_nucleotide-bd"/>
</dbReference>
<dbReference type="SUPFAM" id="SSF52343">
    <property type="entry name" value="Ferredoxin reductase-like, C-terminal NADP-linked domain"/>
    <property type="match status" value="1"/>
</dbReference>
<dbReference type="AlphaFoldDB" id="A0A1V6PBR6"/>
<evidence type="ECO:0000313" key="5">
    <source>
        <dbReference type="EMBL" id="OQD74480.1"/>
    </source>
</evidence>
<organism evidence="5 6">
    <name type="scientific">Penicillium decumbens</name>
    <dbReference type="NCBI Taxonomy" id="69771"/>
    <lineage>
        <taxon>Eukaryota</taxon>
        <taxon>Fungi</taxon>
        <taxon>Dikarya</taxon>
        <taxon>Ascomycota</taxon>
        <taxon>Pezizomycotina</taxon>
        <taxon>Eurotiomycetes</taxon>
        <taxon>Eurotiomycetidae</taxon>
        <taxon>Eurotiales</taxon>
        <taxon>Aspergillaceae</taxon>
        <taxon>Penicillium</taxon>
    </lineage>
</organism>
<dbReference type="STRING" id="69771.A0A1V6PBR6"/>
<dbReference type="InterPro" id="IPR017938">
    <property type="entry name" value="Riboflavin_synthase-like_b-brl"/>
</dbReference>
<evidence type="ECO:0000313" key="6">
    <source>
        <dbReference type="Proteomes" id="UP000191522"/>
    </source>
</evidence>
<keyword evidence="6" id="KW-1185">Reference proteome</keyword>
<dbReference type="CDD" id="cd00322">
    <property type="entry name" value="FNR_like"/>
    <property type="match status" value="1"/>
</dbReference>